<dbReference type="EMBL" id="CACSAS010000001">
    <property type="protein sequence ID" value="CAA0112196.1"/>
    <property type="molecule type" value="Genomic_DNA"/>
</dbReference>
<evidence type="ECO:0000256" key="1">
    <source>
        <dbReference type="ARBA" id="ARBA00023027"/>
    </source>
</evidence>
<name>A0A5S9Q3S7_9HYPH</name>
<keyword evidence="1" id="KW-0520">NAD</keyword>
<dbReference type="AlphaFoldDB" id="A0A5S9Q3S7"/>
<evidence type="ECO:0000313" key="3">
    <source>
        <dbReference type="EMBL" id="CAA0112196.1"/>
    </source>
</evidence>
<dbReference type="RefSeq" id="WP_159601096.1">
    <property type="nucleotide sequence ID" value="NZ_CACSAS010000001.1"/>
</dbReference>
<proteinExistence type="predicted"/>
<accession>A0A5S9Q3S7</accession>
<dbReference type="Gene3D" id="3.40.50.720">
    <property type="entry name" value="NAD(P)-binding Rossmann-like Domain"/>
    <property type="match status" value="1"/>
</dbReference>
<dbReference type="InterPro" id="IPR036291">
    <property type="entry name" value="NAD(P)-bd_dom_sf"/>
</dbReference>
<protein>
    <recommendedName>
        <fullName evidence="2">NAD-dependent epimerase/dehydratase domain-containing protein</fullName>
    </recommendedName>
</protein>
<keyword evidence="4" id="KW-1185">Reference proteome</keyword>
<sequence>MKTLLCLGYGYCARRFVALHGAAFGRRIGTSRDGAPCTGMEMVRFDGMPSPALIDAVRSADIVLASAAPGDDGDPFLGPLGAALEQSGRKGALVYLSTIGVYGDSGGAWIDEEAPLRATAPRARRRIDAEAQWRATGRAAGRPAAILRLGGIYGPGRNALLDVAAGTARCIERDGQMFNRIHVDDIAATILAAAAQGFDGVVNVVDDEPSASCAPVRFAAELLGAPAPEAEPFERAATHMSAMAQSFWADNRRVRNARLHALIGGVLLYPTYREGLAALFGAASAETAGR</sequence>
<dbReference type="SUPFAM" id="SSF51735">
    <property type="entry name" value="NAD(P)-binding Rossmann-fold domains"/>
    <property type="match status" value="1"/>
</dbReference>
<dbReference type="Proteomes" id="UP000433050">
    <property type="component" value="Unassembled WGS sequence"/>
</dbReference>
<reference evidence="3 4" key="1">
    <citation type="submission" date="2019-12" db="EMBL/GenBank/DDBJ databases">
        <authorList>
            <person name="Reyes-Prieto M."/>
        </authorList>
    </citation>
    <scope>NUCLEOTIDE SEQUENCE [LARGE SCALE GENOMIC DNA]</scope>
    <source>
        <strain evidence="3">HF14-78462</strain>
    </source>
</reference>
<feature type="domain" description="NAD-dependent epimerase/dehydratase" evidence="2">
    <location>
        <begin position="83"/>
        <end position="198"/>
    </location>
</feature>
<dbReference type="InterPro" id="IPR001509">
    <property type="entry name" value="Epimerase_deHydtase"/>
</dbReference>
<dbReference type="PANTHER" id="PTHR43574">
    <property type="entry name" value="EPIMERASE-RELATED"/>
    <property type="match status" value="1"/>
</dbReference>
<evidence type="ECO:0000313" key="4">
    <source>
        <dbReference type="Proteomes" id="UP000433050"/>
    </source>
</evidence>
<gene>
    <name evidence="3" type="ORF">STARVERO_04022</name>
</gene>
<organism evidence="3 4">
    <name type="scientific">Starkeya nomas</name>
    <dbReference type="NCBI Taxonomy" id="2666134"/>
    <lineage>
        <taxon>Bacteria</taxon>
        <taxon>Pseudomonadati</taxon>
        <taxon>Pseudomonadota</taxon>
        <taxon>Alphaproteobacteria</taxon>
        <taxon>Hyphomicrobiales</taxon>
        <taxon>Xanthobacteraceae</taxon>
        <taxon>Starkeya</taxon>
    </lineage>
</organism>
<dbReference type="Pfam" id="PF01370">
    <property type="entry name" value="Epimerase"/>
    <property type="match status" value="1"/>
</dbReference>
<evidence type="ECO:0000259" key="2">
    <source>
        <dbReference type="Pfam" id="PF01370"/>
    </source>
</evidence>